<dbReference type="RefSeq" id="WP_152234562.1">
    <property type="nucleotide sequence ID" value="NZ_JBHSKZ010000024.1"/>
</dbReference>
<proteinExistence type="inferred from homology"/>
<dbReference type="PANTHER" id="PTHR30429">
    <property type="entry name" value="D-METHIONINE-BINDING LIPOPROTEIN METQ"/>
    <property type="match status" value="1"/>
</dbReference>
<evidence type="ECO:0000313" key="10">
    <source>
        <dbReference type="Proteomes" id="UP000441772"/>
    </source>
</evidence>
<dbReference type="InterPro" id="IPR004872">
    <property type="entry name" value="Lipoprotein_NlpA"/>
</dbReference>
<evidence type="ECO:0000256" key="3">
    <source>
        <dbReference type="ARBA" id="ARBA00023136"/>
    </source>
</evidence>
<keyword evidence="5 6" id="KW-0449">Lipoprotein</keyword>
<dbReference type="AlphaFoldDB" id="A0A6I1GFA5"/>
<protein>
    <recommendedName>
        <fullName evidence="6">Lipoprotein</fullName>
    </recommendedName>
</protein>
<keyword evidence="3" id="KW-0472">Membrane</keyword>
<accession>A0A6I1GFA5</accession>
<dbReference type="PIRSF" id="PIRSF002854">
    <property type="entry name" value="MetQ"/>
    <property type="match status" value="1"/>
</dbReference>
<comment type="similarity">
    <text evidence="6">Belongs to the nlpA lipoprotein family.</text>
</comment>
<organism evidence="9 10">
    <name type="scientific">Bifidobacterium leontopitheci</name>
    <dbReference type="NCBI Taxonomy" id="2650774"/>
    <lineage>
        <taxon>Bacteria</taxon>
        <taxon>Bacillati</taxon>
        <taxon>Actinomycetota</taxon>
        <taxon>Actinomycetes</taxon>
        <taxon>Bifidobacteriales</taxon>
        <taxon>Bifidobacteriaceae</taxon>
        <taxon>Bifidobacterium</taxon>
    </lineage>
</organism>
<dbReference type="PROSITE" id="PS51257">
    <property type="entry name" value="PROKAR_LIPOPROTEIN"/>
    <property type="match status" value="1"/>
</dbReference>
<dbReference type="GO" id="GO:0016020">
    <property type="term" value="C:membrane"/>
    <property type="evidence" value="ECO:0007669"/>
    <property type="project" value="UniProtKB-SubCell"/>
</dbReference>
<feature type="signal peptide" evidence="8">
    <location>
        <begin position="1"/>
        <end position="34"/>
    </location>
</feature>
<evidence type="ECO:0000256" key="7">
    <source>
        <dbReference type="PIRSR" id="PIRSR002854-1"/>
    </source>
</evidence>
<name>A0A6I1GFA5_9BIFI</name>
<comment type="subcellular location">
    <subcellularLocation>
        <location evidence="1">Membrane</location>
        <topology evidence="1">Lipid-anchor</topology>
    </subcellularLocation>
</comment>
<evidence type="ECO:0000256" key="2">
    <source>
        <dbReference type="ARBA" id="ARBA00022729"/>
    </source>
</evidence>
<evidence type="ECO:0000256" key="5">
    <source>
        <dbReference type="ARBA" id="ARBA00023288"/>
    </source>
</evidence>
<gene>
    <name evidence="9" type="ORF">F7D09_1219</name>
</gene>
<evidence type="ECO:0000313" key="9">
    <source>
        <dbReference type="EMBL" id="KAB7790323.1"/>
    </source>
</evidence>
<dbReference type="Pfam" id="PF03180">
    <property type="entry name" value="Lipoprotein_9"/>
    <property type="match status" value="1"/>
</dbReference>
<keyword evidence="4" id="KW-0564">Palmitate</keyword>
<feature type="lipid moiety-binding region" description="S-diacylglycerol cysteine" evidence="7">
    <location>
        <position position="28"/>
    </location>
</feature>
<evidence type="ECO:0000256" key="8">
    <source>
        <dbReference type="SAM" id="SignalP"/>
    </source>
</evidence>
<evidence type="ECO:0000256" key="4">
    <source>
        <dbReference type="ARBA" id="ARBA00023139"/>
    </source>
</evidence>
<comment type="caution">
    <text evidence="9">The sequence shown here is derived from an EMBL/GenBank/DDBJ whole genome shotgun (WGS) entry which is preliminary data.</text>
</comment>
<dbReference type="EMBL" id="WBVT01000016">
    <property type="protein sequence ID" value="KAB7790323.1"/>
    <property type="molecule type" value="Genomic_DNA"/>
</dbReference>
<sequence>MTFKAISKLKKAAAAVLAVAALVGVSACGNSASAANTIKVGVVGDSNEVWEQSVIPTLKKEGINIELVKFSDYIQPNEALAKGDIDLNAYQGYILMDDFNKTHDNALAAVGETVLNPISLYSDKAKKVSDIPKGSEVTIANDDVNAARGLLLLQSAGLIKLDYKEGTNPTPDDIVSNPKNLKITELEASQTARSLPDVGASVINVFMALDAGLNPKSDAIYIEPVNEQSKPYYNIIVSRAKDKDNANYKKVVEAYRSDDVKKLINKLYKGAVIPLW</sequence>
<feature type="chain" id="PRO_5026176618" description="Lipoprotein" evidence="8">
    <location>
        <begin position="35"/>
        <end position="276"/>
    </location>
</feature>
<dbReference type="Proteomes" id="UP000441772">
    <property type="component" value="Unassembled WGS sequence"/>
</dbReference>
<keyword evidence="10" id="KW-1185">Reference proteome</keyword>
<dbReference type="SUPFAM" id="SSF53850">
    <property type="entry name" value="Periplasmic binding protein-like II"/>
    <property type="match status" value="1"/>
</dbReference>
<dbReference type="PANTHER" id="PTHR30429:SF1">
    <property type="entry name" value="D-METHIONINE-BINDING LIPOPROTEIN METQ-RELATED"/>
    <property type="match status" value="1"/>
</dbReference>
<evidence type="ECO:0000256" key="1">
    <source>
        <dbReference type="ARBA" id="ARBA00004635"/>
    </source>
</evidence>
<reference evidence="9 10" key="1">
    <citation type="submission" date="2019-09" db="EMBL/GenBank/DDBJ databases">
        <title>Characterization of the phylogenetic diversity of two novel species belonging to the genus Bifidobacterium: Bifidobacterium cebidarum sp. nov. and Bifidobacterium leontopitheci sp. nov.</title>
        <authorList>
            <person name="Lugli G.A."/>
            <person name="Duranti S."/>
            <person name="Milani C."/>
            <person name="Turroni F."/>
            <person name="Ventura M."/>
        </authorList>
    </citation>
    <scope>NUCLEOTIDE SEQUENCE [LARGE SCALE GENOMIC DNA]</scope>
    <source>
        <strain evidence="9 10">LMG 31471</strain>
    </source>
</reference>
<dbReference type="Gene3D" id="3.40.190.10">
    <property type="entry name" value="Periplasmic binding protein-like II"/>
    <property type="match status" value="2"/>
</dbReference>
<keyword evidence="2 8" id="KW-0732">Signal</keyword>
<evidence type="ECO:0000256" key="6">
    <source>
        <dbReference type="PIRNR" id="PIRNR002854"/>
    </source>
</evidence>